<dbReference type="Proteomes" id="UP000664940">
    <property type="component" value="Unassembled WGS sequence"/>
</dbReference>
<protein>
    <submittedName>
        <fullName evidence="2">Uncharacterized protein</fullName>
    </submittedName>
</protein>
<gene>
    <name evidence="2" type="ORF">HJG60_009446</name>
</gene>
<feature type="region of interest" description="Disordered" evidence="1">
    <location>
        <begin position="1"/>
        <end position="24"/>
    </location>
</feature>
<reference evidence="2 3" key="1">
    <citation type="journal article" date="2020" name="Nature">
        <title>Six reference-quality genomes reveal evolution of bat adaptations.</title>
        <authorList>
            <person name="Jebb D."/>
            <person name="Huang Z."/>
            <person name="Pippel M."/>
            <person name="Hughes G.M."/>
            <person name="Lavrichenko K."/>
            <person name="Devanna P."/>
            <person name="Winkler S."/>
            <person name="Jermiin L.S."/>
            <person name="Skirmuntt E.C."/>
            <person name="Katzourakis A."/>
            <person name="Burkitt-Gray L."/>
            <person name="Ray D.A."/>
            <person name="Sullivan K.A.M."/>
            <person name="Roscito J.G."/>
            <person name="Kirilenko B.M."/>
            <person name="Davalos L.M."/>
            <person name="Corthals A.P."/>
            <person name="Power M.L."/>
            <person name="Jones G."/>
            <person name="Ransome R.D."/>
            <person name="Dechmann D.K.N."/>
            <person name="Locatelli A.G."/>
            <person name="Puechmaille S.J."/>
            <person name="Fedrigo O."/>
            <person name="Jarvis E.D."/>
            <person name="Hiller M."/>
            <person name="Vernes S.C."/>
            <person name="Myers E.W."/>
            <person name="Teeling E.C."/>
        </authorList>
    </citation>
    <scope>NUCLEOTIDE SEQUENCE [LARGE SCALE GENOMIC DNA]</scope>
    <source>
        <strain evidence="2">Bat1K_MPI-CBG_1</strain>
    </source>
</reference>
<evidence type="ECO:0000256" key="1">
    <source>
        <dbReference type="SAM" id="MobiDB-lite"/>
    </source>
</evidence>
<feature type="compositionally biased region" description="Polar residues" evidence="1">
    <location>
        <begin position="1"/>
        <end position="15"/>
    </location>
</feature>
<proteinExistence type="predicted"/>
<evidence type="ECO:0000313" key="2">
    <source>
        <dbReference type="EMBL" id="KAF6075048.1"/>
    </source>
</evidence>
<name>A0A833Y929_9CHIR</name>
<accession>A0A833Y929</accession>
<dbReference type="AlphaFoldDB" id="A0A833Y929"/>
<organism evidence="2 3">
    <name type="scientific">Phyllostomus discolor</name>
    <name type="common">pale spear-nosed bat</name>
    <dbReference type="NCBI Taxonomy" id="89673"/>
    <lineage>
        <taxon>Eukaryota</taxon>
        <taxon>Metazoa</taxon>
        <taxon>Chordata</taxon>
        <taxon>Craniata</taxon>
        <taxon>Vertebrata</taxon>
        <taxon>Euteleostomi</taxon>
        <taxon>Mammalia</taxon>
        <taxon>Eutheria</taxon>
        <taxon>Laurasiatheria</taxon>
        <taxon>Chiroptera</taxon>
        <taxon>Yangochiroptera</taxon>
        <taxon>Phyllostomidae</taxon>
        <taxon>Phyllostominae</taxon>
        <taxon>Phyllostomus</taxon>
    </lineage>
</organism>
<comment type="caution">
    <text evidence="2">The sequence shown here is derived from an EMBL/GenBank/DDBJ whole genome shotgun (WGS) entry which is preliminary data.</text>
</comment>
<feature type="region of interest" description="Disordered" evidence="1">
    <location>
        <begin position="71"/>
        <end position="131"/>
    </location>
</feature>
<evidence type="ECO:0000313" key="3">
    <source>
        <dbReference type="Proteomes" id="UP000664940"/>
    </source>
</evidence>
<sequence>MELSARTPSARTPSAHTPPGAWEGATSCLARLDSLEDPPSCRHQPVSLVIQQTPAPACCEPAETHALAVHAGKSTVKSEPRGASAGAGRRDGRGARRWTRRLPEASPRERARFSQPRSPGLCPAASGFARS</sequence>
<dbReference type="EMBL" id="JABVXQ010000015">
    <property type="protein sequence ID" value="KAF6075048.1"/>
    <property type="molecule type" value="Genomic_DNA"/>
</dbReference>
<feature type="compositionally biased region" description="Basic and acidic residues" evidence="1">
    <location>
        <begin position="101"/>
        <end position="112"/>
    </location>
</feature>